<comment type="subcellular location">
    <subcellularLocation>
        <location evidence="1">Mitochondrion outer membrane</location>
        <topology evidence="1">Multi-pass membrane protein</topology>
    </subcellularLocation>
</comment>
<keyword evidence="2" id="KW-0812">Transmembrane</keyword>
<accession>A0A4Q4TH18</accession>
<evidence type="ECO:0000256" key="4">
    <source>
        <dbReference type="ARBA" id="ARBA00022787"/>
    </source>
</evidence>
<feature type="compositionally biased region" description="Basic and acidic residues" evidence="12">
    <location>
        <begin position="564"/>
        <end position="577"/>
    </location>
</feature>
<keyword evidence="3" id="KW-0547">Nucleotide-binding</keyword>
<feature type="region of interest" description="Disordered" evidence="12">
    <location>
        <begin position="534"/>
        <end position="577"/>
    </location>
</feature>
<dbReference type="InterPro" id="IPR045063">
    <property type="entry name" value="Dynamin_N"/>
</dbReference>
<dbReference type="STRING" id="155417.A0A4Q4TH18"/>
<reference evidence="14 15" key="1">
    <citation type="submission" date="2018-06" db="EMBL/GenBank/DDBJ databases">
        <title>Complete Genomes of Monosporascus.</title>
        <authorList>
            <person name="Robinson A.J."/>
            <person name="Natvig D.O."/>
        </authorList>
    </citation>
    <scope>NUCLEOTIDE SEQUENCE [LARGE SCALE GENOMIC DNA]</scope>
    <source>
        <strain evidence="14 15">CBS 110550</strain>
    </source>
</reference>
<evidence type="ECO:0000256" key="12">
    <source>
        <dbReference type="SAM" id="MobiDB-lite"/>
    </source>
</evidence>
<dbReference type="OrthoDB" id="9984778at2759"/>
<feature type="region of interest" description="Disordered" evidence="12">
    <location>
        <begin position="113"/>
        <end position="151"/>
    </location>
</feature>
<dbReference type="InterPro" id="IPR027417">
    <property type="entry name" value="P-loop_NTPase"/>
</dbReference>
<dbReference type="GO" id="GO:0051646">
    <property type="term" value="P:mitochondrion localization"/>
    <property type="evidence" value="ECO:0007669"/>
    <property type="project" value="TreeGrafter"/>
</dbReference>
<dbReference type="PANTHER" id="PTHR10465:SF0">
    <property type="entry name" value="SARCALUMENIN"/>
    <property type="match status" value="1"/>
</dbReference>
<evidence type="ECO:0000256" key="5">
    <source>
        <dbReference type="ARBA" id="ARBA00022801"/>
    </source>
</evidence>
<comment type="catalytic activity">
    <reaction evidence="11">
        <text>GTP + H2O = GDP + phosphate + H(+)</text>
        <dbReference type="Rhea" id="RHEA:19669"/>
        <dbReference type="ChEBI" id="CHEBI:15377"/>
        <dbReference type="ChEBI" id="CHEBI:15378"/>
        <dbReference type="ChEBI" id="CHEBI:37565"/>
        <dbReference type="ChEBI" id="CHEBI:43474"/>
        <dbReference type="ChEBI" id="CHEBI:58189"/>
    </reaction>
</comment>
<dbReference type="InterPro" id="IPR030381">
    <property type="entry name" value="G_DYNAMIN_dom"/>
</dbReference>
<dbReference type="GO" id="GO:0005741">
    <property type="term" value="C:mitochondrial outer membrane"/>
    <property type="evidence" value="ECO:0007669"/>
    <property type="project" value="UniProtKB-SubCell"/>
</dbReference>
<keyword evidence="7" id="KW-0175">Coiled coil</keyword>
<dbReference type="EMBL" id="QJNU01000180">
    <property type="protein sequence ID" value="RYP05134.1"/>
    <property type="molecule type" value="Genomic_DNA"/>
</dbReference>
<evidence type="ECO:0000256" key="3">
    <source>
        <dbReference type="ARBA" id="ARBA00022741"/>
    </source>
</evidence>
<evidence type="ECO:0000256" key="8">
    <source>
        <dbReference type="ARBA" id="ARBA00023128"/>
    </source>
</evidence>
<feature type="compositionally biased region" description="Basic and acidic residues" evidence="12">
    <location>
        <begin position="238"/>
        <end position="252"/>
    </location>
</feature>
<comment type="caution">
    <text evidence="14">The sequence shown here is derived from an EMBL/GenBank/DDBJ whole genome shotgun (WGS) entry which is preliminary data.</text>
</comment>
<keyword evidence="8" id="KW-0496">Mitochondrion</keyword>
<dbReference type="Pfam" id="PF00350">
    <property type="entry name" value="Dynamin_N"/>
    <property type="match status" value="1"/>
</dbReference>
<evidence type="ECO:0000313" key="15">
    <source>
        <dbReference type="Proteomes" id="UP000293360"/>
    </source>
</evidence>
<feature type="compositionally biased region" description="Gly residues" evidence="12">
    <location>
        <begin position="547"/>
        <end position="560"/>
    </location>
</feature>
<evidence type="ECO:0000259" key="13">
    <source>
        <dbReference type="PROSITE" id="PS51718"/>
    </source>
</evidence>
<evidence type="ECO:0000256" key="1">
    <source>
        <dbReference type="ARBA" id="ARBA00004374"/>
    </source>
</evidence>
<dbReference type="Gene3D" id="3.40.50.300">
    <property type="entry name" value="P-loop containing nucleotide triphosphate hydrolases"/>
    <property type="match status" value="1"/>
</dbReference>
<keyword evidence="5" id="KW-0378">Hydrolase</keyword>
<keyword evidence="9" id="KW-0342">GTP-binding</keyword>
<feature type="region of interest" description="Disordered" evidence="12">
    <location>
        <begin position="212"/>
        <end position="252"/>
    </location>
</feature>
<name>A0A4Q4TH18_9PEZI</name>
<dbReference type="PROSITE" id="PS51718">
    <property type="entry name" value="G_DYNAMIN_2"/>
    <property type="match status" value="1"/>
</dbReference>
<dbReference type="SUPFAM" id="SSF52540">
    <property type="entry name" value="P-loop containing nucleoside triphosphate hydrolases"/>
    <property type="match status" value="1"/>
</dbReference>
<keyword evidence="4" id="KW-1000">Mitochondrion outer membrane</keyword>
<dbReference type="GO" id="GO:0008053">
    <property type="term" value="P:mitochondrial fusion"/>
    <property type="evidence" value="ECO:0007669"/>
    <property type="project" value="TreeGrafter"/>
</dbReference>
<dbReference type="Proteomes" id="UP000293360">
    <property type="component" value="Unassembled WGS sequence"/>
</dbReference>
<evidence type="ECO:0000256" key="7">
    <source>
        <dbReference type="ARBA" id="ARBA00023054"/>
    </source>
</evidence>
<organism evidence="14 15">
    <name type="scientific">Monosporascus ibericus</name>
    <dbReference type="NCBI Taxonomy" id="155417"/>
    <lineage>
        <taxon>Eukaryota</taxon>
        <taxon>Fungi</taxon>
        <taxon>Dikarya</taxon>
        <taxon>Ascomycota</taxon>
        <taxon>Pezizomycotina</taxon>
        <taxon>Sordariomycetes</taxon>
        <taxon>Xylariomycetidae</taxon>
        <taxon>Xylariales</taxon>
        <taxon>Xylariales incertae sedis</taxon>
        <taxon>Monosporascus</taxon>
    </lineage>
</organism>
<keyword evidence="15" id="KW-1185">Reference proteome</keyword>
<evidence type="ECO:0000313" key="14">
    <source>
        <dbReference type="EMBL" id="RYP05134.1"/>
    </source>
</evidence>
<evidence type="ECO:0000256" key="6">
    <source>
        <dbReference type="ARBA" id="ARBA00022989"/>
    </source>
</evidence>
<dbReference type="FunFam" id="3.40.50.300:FF:000638">
    <property type="entry name" value="Transmembrane GTPase Fzo1, putative"/>
    <property type="match status" value="1"/>
</dbReference>
<dbReference type="AlphaFoldDB" id="A0A4Q4TH18"/>
<gene>
    <name evidence="14" type="ORF">DL764_004019</name>
</gene>
<dbReference type="GO" id="GO:0003924">
    <property type="term" value="F:GTPase activity"/>
    <property type="evidence" value="ECO:0007669"/>
    <property type="project" value="InterPro"/>
</dbReference>
<protein>
    <recommendedName>
        <fullName evidence="13">Dynamin-type G domain-containing protein</fullName>
    </recommendedName>
</protein>
<dbReference type="GO" id="GO:0005525">
    <property type="term" value="F:GTP binding"/>
    <property type="evidence" value="ECO:0007669"/>
    <property type="project" value="UniProtKB-KW"/>
</dbReference>
<feature type="region of interest" description="Disordered" evidence="12">
    <location>
        <begin position="1"/>
        <end position="83"/>
    </location>
</feature>
<evidence type="ECO:0000256" key="2">
    <source>
        <dbReference type="ARBA" id="ARBA00022692"/>
    </source>
</evidence>
<proteinExistence type="predicted"/>
<dbReference type="InterPro" id="IPR027094">
    <property type="entry name" value="Mitofusin_fam"/>
</dbReference>
<dbReference type="PANTHER" id="PTHR10465">
    <property type="entry name" value="TRANSMEMBRANE GTPASE FZO1"/>
    <property type="match status" value="1"/>
</dbReference>
<keyword evidence="10" id="KW-0472">Membrane</keyword>
<feature type="domain" description="Dynamin-type G" evidence="13">
    <location>
        <begin position="319"/>
        <end position="620"/>
    </location>
</feature>
<evidence type="ECO:0000256" key="11">
    <source>
        <dbReference type="ARBA" id="ARBA00048548"/>
    </source>
</evidence>
<keyword evidence="6" id="KW-1133">Transmembrane helix</keyword>
<evidence type="ECO:0000256" key="9">
    <source>
        <dbReference type="ARBA" id="ARBA00023134"/>
    </source>
</evidence>
<sequence length="956" mass="104456">MHYQHVGPDGAQIAEQPLAKKMSQQYSKRRGKGKGRSPPLGHNGQDEDNQAEHSRQAAADTDVPSPTQSSGRPAYMTVGSGSTSHHAARLQSLIDNDSGYGGSIAGDDFMAAGSASSSSKFPLGSPRIDPTLNGDMRHSSQTSHSPDPRGQDAAIHQLWYNKHRVTLGRAINQVVELLEGLREMNATWPAIYPTVQRADIASLDHSVPRPGIQHTASAAGDYMPPPHPRPLQRSMTSLEDHRAAESSRDAEGKTVVDAPRLVTPQIAHEFSVLKLDLKLGTLHQTQLVHSLEKGSVAALLDGKISSSVRHLQALRERIEDTASKVLVTGDLNAGKSTFCNALLRRKVLPEDQQPCTSIFCEVLDARDNSGVEEVHAVHLNAVYDRHDESTYDVFSLNDLEKIVIDNANYMQCKVYVKDVRSVDESLLNNGVVDIALIDAPGLNSDTTKTTAVFARQEEIDVVVFVVSAANHFTQSAKEFIWAAASEKAYIFMVVNGYDVIRDKERCQKMILDQVYGLSPRTFKESSELVHFVSSNAIPTSPSPPGGPNGGGSSSGGGGGDDPGDDPKGKGKEKEKLRDFERLEQSLRRFVLEKRARSKLAPARTYLMNILNDVNTLATVNSDVARAELDRVVQELREIEPQLESSKKAKSEVSDQVDQSIEQTCQDVYDHTRTTLNSAIANAGDSNLGVPYPGIFSAFQYAEHIKEALLAEISSSVADCEEYARTQTVAGVNMIKQLGMLHLGDEYQDLNFRADVMFRRRRDALAKHVDVPTEISDFFDFNTLMQKQEKLAGTGMALTVATAVGSRMLGGMGWMDHAFTVAKIVGNDNLRKMIVPGLVLAVVSAAAYVLQQIPNSLPQRLSAKVAAQLEAIDYVHTNGQRISGSVRKVLRIPADNLRVGLQRSVEQLGTRRDETLKTRGESEVALRYFGNLVRNSAKQRAAVEAVDLDAHPAAIQM</sequence>
<evidence type="ECO:0000256" key="10">
    <source>
        <dbReference type="ARBA" id="ARBA00023136"/>
    </source>
</evidence>